<evidence type="ECO:0000256" key="5">
    <source>
        <dbReference type="ARBA" id="ARBA00023163"/>
    </source>
</evidence>
<organism evidence="10 11">
    <name type="scientific">Methylococcus capsulatus</name>
    <dbReference type="NCBI Taxonomy" id="414"/>
    <lineage>
        <taxon>Bacteria</taxon>
        <taxon>Pseudomonadati</taxon>
        <taxon>Pseudomonadota</taxon>
        <taxon>Gammaproteobacteria</taxon>
        <taxon>Methylococcales</taxon>
        <taxon>Methylococcaceae</taxon>
        <taxon>Methylococcus</taxon>
    </lineage>
</organism>
<dbReference type="InterPro" id="IPR011006">
    <property type="entry name" value="CheY-like_superfamily"/>
</dbReference>
<dbReference type="InterPro" id="IPR001867">
    <property type="entry name" value="OmpR/PhoB-type_DNA-bd"/>
</dbReference>
<dbReference type="Pfam" id="PF00486">
    <property type="entry name" value="Trans_reg_C"/>
    <property type="match status" value="1"/>
</dbReference>
<feature type="domain" description="OmpR/PhoB-type" evidence="9">
    <location>
        <begin position="136"/>
        <end position="236"/>
    </location>
</feature>
<dbReference type="Gene3D" id="3.40.50.2300">
    <property type="match status" value="1"/>
</dbReference>
<feature type="modified residue" description="4-aspartylphosphate" evidence="6">
    <location>
        <position position="56"/>
    </location>
</feature>
<keyword evidence="2" id="KW-0902">Two-component regulatory system</keyword>
<evidence type="ECO:0000259" key="8">
    <source>
        <dbReference type="PROSITE" id="PS50110"/>
    </source>
</evidence>
<dbReference type="InterPro" id="IPR016032">
    <property type="entry name" value="Sig_transdc_resp-reg_C-effctor"/>
</dbReference>
<proteinExistence type="predicted"/>
<evidence type="ECO:0000256" key="6">
    <source>
        <dbReference type="PROSITE-ProRule" id="PRU00169"/>
    </source>
</evidence>
<dbReference type="PANTHER" id="PTHR48111:SF4">
    <property type="entry name" value="DNA-BINDING DUAL TRANSCRIPTIONAL REGULATOR OMPR"/>
    <property type="match status" value="1"/>
</dbReference>
<dbReference type="SMART" id="SM00448">
    <property type="entry name" value="REC"/>
    <property type="match status" value="1"/>
</dbReference>
<sequence>MQAPTTRILIVDDDVEIRNLLGGYLSRFGMEAVGVHDGTEMKKALAESSFDLVVLDLMLPGEDGLSLCRSLRGESDIPVIMLTARGDPMDRVVGLELGADDYVAKPFEPRELVARIQTILRRARHERESETPEASDITVEFAGWRLHRVLRQLTSPEGMIVPLSNAEFRLLSVFIERPNRVLTRDQLLDYARGRAIEVFDRSIDLLVSRLRQKLQDDPKNPKLIKTIRGEGYFFSAQVGKCGA</sequence>
<dbReference type="SUPFAM" id="SSF46894">
    <property type="entry name" value="C-terminal effector domain of the bipartite response regulators"/>
    <property type="match status" value="1"/>
</dbReference>
<dbReference type="CDD" id="cd00383">
    <property type="entry name" value="trans_reg_C"/>
    <property type="match status" value="1"/>
</dbReference>
<feature type="DNA-binding region" description="OmpR/PhoB-type" evidence="7">
    <location>
        <begin position="136"/>
        <end position="236"/>
    </location>
</feature>
<dbReference type="RefSeq" id="WP_198323760.1">
    <property type="nucleotide sequence ID" value="NZ_CP104311.1"/>
</dbReference>
<dbReference type="SMART" id="SM00862">
    <property type="entry name" value="Trans_reg_C"/>
    <property type="match status" value="1"/>
</dbReference>
<feature type="domain" description="Response regulatory" evidence="8">
    <location>
        <begin position="7"/>
        <end position="120"/>
    </location>
</feature>
<dbReference type="InterPro" id="IPR036388">
    <property type="entry name" value="WH-like_DNA-bd_sf"/>
</dbReference>
<dbReference type="Pfam" id="PF00072">
    <property type="entry name" value="Response_reg"/>
    <property type="match status" value="1"/>
</dbReference>
<dbReference type="SUPFAM" id="SSF52172">
    <property type="entry name" value="CheY-like"/>
    <property type="match status" value="1"/>
</dbReference>
<dbReference type="Proteomes" id="UP001359308">
    <property type="component" value="Chromosome"/>
</dbReference>
<name>A0ABZ2F0P8_METCP</name>
<dbReference type="PROSITE" id="PS50110">
    <property type="entry name" value="RESPONSE_REGULATORY"/>
    <property type="match status" value="1"/>
</dbReference>
<dbReference type="PANTHER" id="PTHR48111">
    <property type="entry name" value="REGULATOR OF RPOS"/>
    <property type="match status" value="1"/>
</dbReference>
<keyword evidence="5" id="KW-0804">Transcription</keyword>
<evidence type="ECO:0000256" key="2">
    <source>
        <dbReference type="ARBA" id="ARBA00023012"/>
    </source>
</evidence>
<dbReference type="InterPro" id="IPR039420">
    <property type="entry name" value="WalR-like"/>
</dbReference>
<dbReference type="EMBL" id="CP104311">
    <property type="protein sequence ID" value="WWF00582.1"/>
    <property type="molecule type" value="Genomic_DNA"/>
</dbReference>
<keyword evidence="3" id="KW-0805">Transcription regulation</keyword>
<gene>
    <name evidence="10" type="ORF">N4J17_08765</name>
</gene>
<evidence type="ECO:0000313" key="10">
    <source>
        <dbReference type="EMBL" id="WWF00582.1"/>
    </source>
</evidence>
<dbReference type="PROSITE" id="PS51755">
    <property type="entry name" value="OMPR_PHOB"/>
    <property type="match status" value="1"/>
</dbReference>
<evidence type="ECO:0000313" key="11">
    <source>
        <dbReference type="Proteomes" id="UP001359308"/>
    </source>
</evidence>
<evidence type="ECO:0000256" key="1">
    <source>
        <dbReference type="ARBA" id="ARBA00022553"/>
    </source>
</evidence>
<dbReference type="Gene3D" id="1.10.10.10">
    <property type="entry name" value="Winged helix-like DNA-binding domain superfamily/Winged helix DNA-binding domain"/>
    <property type="match status" value="1"/>
</dbReference>
<dbReference type="Gene3D" id="6.10.250.690">
    <property type="match status" value="1"/>
</dbReference>
<accession>A0ABZ2F0P8</accession>
<keyword evidence="1 6" id="KW-0597">Phosphoprotein</keyword>
<evidence type="ECO:0000259" key="9">
    <source>
        <dbReference type="PROSITE" id="PS51755"/>
    </source>
</evidence>
<evidence type="ECO:0000256" key="4">
    <source>
        <dbReference type="ARBA" id="ARBA00023125"/>
    </source>
</evidence>
<reference evidence="10 11" key="1">
    <citation type="submission" date="2022-09" db="EMBL/GenBank/DDBJ databases">
        <authorList>
            <person name="Giprobiosintez L."/>
        </authorList>
    </citation>
    <scope>NUCLEOTIDE SEQUENCE [LARGE SCALE GENOMIC DNA]</scope>
    <source>
        <strain evidence="11">VKPM-B-12549 (GBS-15)</strain>
    </source>
</reference>
<protein>
    <submittedName>
        <fullName evidence="10">Response regulator</fullName>
    </submittedName>
</protein>
<evidence type="ECO:0000256" key="3">
    <source>
        <dbReference type="ARBA" id="ARBA00023015"/>
    </source>
</evidence>
<keyword evidence="4 7" id="KW-0238">DNA-binding</keyword>
<dbReference type="InterPro" id="IPR001789">
    <property type="entry name" value="Sig_transdc_resp-reg_receiver"/>
</dbReference>
<evidence type="ECO:0000256" key="7">
    <source>
        <dbReference type="PROSITE-ProRule" id="PRU01091"/>
    </source>
</evidence>
<keyword evidence="11" id="KW-1185">Reference proteome</keyword>